<dbReference type="PANTHER" id="PTHR44196:SF1">
    <property type="entry name" value="DEHYDROGENASE_REDUCTASE SDR FAMILY MEMBER 7B"/>
    <property type="match status" value="1"/>
</dbReference>
<dbReference type="Pfam" id="PF00106">
    <property type="entry name" value="adh_short"/>
    <property type="match status" value="1"/>
</dbReference>
<dbReference type="PRINTS" id="PR00080">
    <property type="entry name" value="SDRFAMILY"/>
</dbReference>
<name>X1MKW6_9ZZZZ</name>
<organism evidence="3">
    <name type="scientific">marine sediment metagenome</name>
    <dbReference type="NCBI Taxonomy" id="412755"/>
    <lineage>
        <taxon>unclassified sequences</taxon>
        <taxon>metagenomes</taxon>
        <taxon>ecological metagenomes</taxon>
    </lineage>
</organism>
<protein>
    <recommendedName>
        <fullName evidence="4">Short-chain dehydrogenase/reductase SDR</fullName>
    </recommendedName>
</protein>
<evidence type="ECO:0008006" key="4">
    <source>
        <dbReference type="Google" id="ProtNLM"/>
    </source>
</evidence>
<dbReference type="PRINTS" id="PR00081">
    <property type="entry name" value="GDHRDH"/>
</dbReference>
<dbReference type="Gene3D" id="3.40.50.720">
    <property type="entry name" value="NAD(P)-binding Rossmann-like Domain"/>
    <property type="match status" value="1"/>
</dbReference>
<dbReference type="SUPFAM" id="SSF51735">
    <property type="entry name" value="NAD(P)-binding Rossmann-fold domains"/>
    <property type="match status" value="1"/>
</dbReference>
<sequence length="237" mass="26990">ADIDEKKLNEIGKELSQEPLTIQCDITKLDQVKNLISHTLEKYETIDILVNTVGIIVPALFEDATYKDIEKQIDVNLMGIIRCIKEVIPVMKKAEKGNIVTISSLAGIVPETYNSIYTATKFALRGLGFTLNLELKKHNIVVSTIFPDSVDTPMLEFEAKHGGSPLTFRAEPIKPEKVAKLVLKAIIKKKVELYIPRFDAFLSKFIMCFPKVIQKLWPRFEKKGEKKKEEFLRNLEK</sequence>
<reference evidence="3" key="1">
    <citation type="journal article" date="2014" name="Front. Microbiol.">
        <title>High frequency of phylogenetically diverse reductive dehalogenase-homologous genes in deep subseafloor sedimentary metagenomes.</title>
        <authorList>
            <person name="Kawai M."/>
            <person name="Futagami T."/>
            <person name="Toyoda A."/>
            <person name="Takaki Y."/>
            <person name="Nishi S."/>
            <person name="Hori S."/>
            <person name="Arai W."/>
            <person name="Tsubouchi T."/>
            <person name="Morono Y."/>
            <person name="Uchiyama I."/>
            <person name="Ito T."/>
            <person name="Fujiyama A."/>
            <person name="Inagaki F."/>
            <person name="Takami H."/>
        </authorList>
    </citation>
    <scope>NUCLEOTIDE SEQUENCE</scope>
    <source>
        <strain evidence="3">Expedition CK06-06</strain>
    </source>
</reference>
<evidence type="ECO:0000313" key="3">
    <source>
        <dbReference type="EMBL" id="GAI31933.1"/>
    </source>
</evidence>
<evidence type="ECO:0000256" key="1">
    <source>
        <dbReference type="ARBA" id="ARBA00006484"/>
    </source>
</evidence>
<dbReference type="EMBL" id="BARV01018279">
    <property type="protein sequence ID" value="GAI31933.1"/>
    <property type="molecule type" value="Genomic_DNA"/>
</dbReference>
<comment type="caution">
    <text evidence="3">The sequence shown here is derived from an EMBL/GenBank/DDBJ whole genome shotgun (WGS) entry which is preliminary data.</text>
</comment>
<dbReference type="InterPro" id="IPR002347">
    <property type="entry name" value="SDR_fam"/>
</dbReference>
<comment type="similarity">
    <text evidence="1">Belongs to the short-chain dehydrogenases/reductases (SDR) family.</text>
</comment>
<feature type="non-terminal residue" evidence="3">
    <location>
        <position position="1"/>
    </location>
</feature>
<keyword evidence="2" id="KW-0560">Oxidoreductase</keyword>
<dbReference type="PANTHER" id="PTHR44196">
    <property type="entry name" value="DEHYDROGENASE/REDUCTASE SDR FAMILY MEMBER 7B"/>
    <property type="match status" value="1"/>
</dbReference>
<dbReference type="GO" id="GO:0016491">
    <property type="term" value="F:oxidoreductase activity"/>
    <property type="evidence" value="ECO:0007669"/>
    <property type="project" value="UniProtKB-KW"/>
</dbReference>
<accession>X1MKW6</accession>
<evidence type="ECO:0000256" key="2">
    <source>
        <dbReference type="ARBA" id="ARBA00023002"/>
    </source>
</evidence>
<dbReference type="GO" id="GO:0016020">
    <property type="term" value="C:membrane"/>
    <property type="evidence" value="ECO:0007669"/>
    <property type="project" value="TreeGrafter"/>
</dbReference>
<proteinExistence type="inferred from homology"/>
<gene>
    <name evidence="3" type="ORF">S06H3_30945</name>
</gene>
<dbReference type="CDD" id="cd05233">
    <property type="entry name" value="SDR_c"/>
    <property type="match status" value="1"/>
</dbReference>
<dbReference type="InterPro" id="IPR036291">
    <property type="entry name" value="NAD(P)-bd_dom_sf"/>
</dbReference>
<dbReference type="AlphaFoldDB" id="X1MKW6"/>